<evidence type="ECO:0000313" key="3">
    <source>
        <dbReference type="Proteomes" id="UP000024404"/>
    </source>
</evidence>
<protein>
    <submittedName>
        <fullName evidence="2">Uncharacterized protein</fullName>
    </submittedName>
</protein>
<reference evidence="3" key="1">
    <citation type="submission" date="2013-10" db="EMBL/GenBank/DDBJ databases">
        <title>Genome sequencing of Onchocerca volvulus.</title>
        <authorList>
            <person name="Cotton J."/>
            <person name="Tsai J."/>
            <person name="Stanley E."/>
            <person name="Tracey A."/>
            <person name="Holroyd N."/>
            <person name="Lustigman S."/>
            <person name="Berriman M."/>
        </authorList>
    </citation>
    <scope>NUCLEOTIDE SEQUENCE</scope>
</reference>
<proteinExistence type="predicted"/>
<dbReference type="AlphaFoldDB" id="A0A8R1XM90"/>
<dbReference type="EMBL" id="CMVM020000328">
    <property type="status" value="NOT_ANNOTATED_CDS"/>
    <property type="molecule type" value="Genomic_DNA"/>
</dbReference>
<dbReference type="EnsemblMetazoa" id="OVOC10232.1">
    <property type="protein sequence ID" value="OVOC10232.1"/>
    <property type="gene ID" value="WBGene00247041"/>
</dbReference>
<reference evidence="2" key="2">
    <citation type="submission" date="2022-06" db="UniProtKB">
        <authorList>
            <consortium name="EnsemblMetazoa"/>
        </authorList>
    </citation>
    <scope>IDENTIFICATION</scope>
</reference>
<keyword evidence="3" id="KW-1185">Reference proteome</keyword>
<dbReference type="OMA" id="QAFYDHE"/>
<evidence type="ECO:0000256" key="1">
    <source>
        <dbReference type="SAM" id="SignalP"/>
    </source>
</evidence>
<feature type="signal peptide" evidence="1">
    <location>
        <begin position="1"/>
        <end position="21"/>
    </location>
</feature>
<dbReference type="Proteomes" id="UP000024404">
    <property type="component" value="Unassembled WGS sequence"/>
</dbReference>
<keyword evidence="1" id="KW-0732">Signal</keyword>
<evidence type="ECO:0000313" key="2">
    <source>
        <dbReference type="EnsemblMetazoa" id="OVOC10232.1"/>
    </source>
</evidence>
<name>A0A8R1XM90_ONCVO</name>
<organism evidence="2 3">
    <name type="scientific">Onchocerca volvulus</name>
    <dbReference type="NCBI Taxonomy" id="6282"/>
    <lineage>
        <taxon>Eukaryota</taxon>
        <taxon>Metazoa</taxon>
        <taxon>Ecdysozoa</taxon>
        <taxon>Nematoda</taxon>
        <taxon>Chromadorea</taxon>
        <taxon>Rhabditida</taxon>
        <taxon>Spirurina</taxon>
        <taxon>Spiruromorpha</taxon>
        <taxon>Filarioidea</taxon>
        <taxon>Onchocercidae</taxon>
        <taxon>Onchocerca</taxon>
    </lineage>
</organism>
<feature type="chain" id="PRO_5035729862" evidence="1">
    <location>
        <begin position="22"/>
        <end position="63"/>
    </location>
</feature>
<sequence length="63" mass="7554">MKLSLSYPILALLFIVTQTETFVLQELPLDGEYSMKRYIRNFDPVNDIQNYMPNDQAFYDHEY</sequence>
<accession>A0A8R1XM90</accession>